<comment type="caution">
    <text evidence="2">The sequence shown here is derived from an EMBL/GenBank/DDBJ whole genome shotgun (WGS) entry which is preliminary data.</text>
</comment>
<dbReference type="AlphaFoldDB" id="A0A815NB58"/>
<evidence type="ECO:0000313" key="2">
    <source>
        <dbReference type="EMBL" id="CAF1435204.1"/>
    </source>
</evidence>
<dbReference type="EMBL" id="CAJNOJ010000403">
    <property type="protein sequence ID" value="CAF1435204.1"/>
    <property type="molecule type" value="Genomic_DNA"/>
</dbReference>
<dbReference type="OrthoDB" id="10497990at2759"/>
<reference evidence="2" key="1">
    <citation type="submission" date="2021-02" db="EMBL/GenBank/DDBJ databases">
        <authorList>
            <person name="Nowell W R."/>
        </authorList>
    </citation>
    <scope>NUCLEOTIDE SEQUENCE</scope>
</reference>
<evidence type="ECO:0000256" key="1">
    <source>
        <dbReference type="SAM" id="Phobius"/>
    </source>
</evidence>
<evidence type="ECO:0000313" key="3">
    <source>
        <dbReference type="Proteomes" id="UP000663852"/>
    </source>
</evidence>
<keyword evidence="1" id="KW-0472">Membrane</keyword>
<feature type="transmembrane region" description="Helical" evidence="1">
    <location>
        <begin position="20"/>
        <end position="48"/>
    </location>
</feature>
<keyword evidence="1" id="KW-1133">Transmembrane helix</keyword>
<dbReference type="Proteomes" id="UP000663852">
    <property type="component" value="Unassembled WGS sequence"/>
</dbReference>
<keyword evidence="1" id="KW-0812">Transmembrane</keyword>
<sequence length="231" mass="25225">MDHGNRDSQQANNQTLASWLPVLAIFFILIVLGIIAGVVVLSLLSLYLPNKADNMVINHNNNVIRTIDMALATSLDVNNIFNVGNYDSIGKQLEQYLGYSSSVLNVQWAAFSSNTLTASTSKKKKREISDVPSCTNGLAGTNNSEKKSANLGLTIRINKCPQSQCNSDHCVEKCLHVIKVDIQNKLGSNPFSFSITAVDGNVHSISSQLCSFQQPVAGIEKISCYRNNFRS</sequence>
<proteinExistence type="predicted"/>
<protein>
    <submittedName>
        <fullName evidence="2">Uncharacterized protein</fullName>
    </submittedName>
</protein>
<name>A0A815NB58_ADIRI</name>
<gene>
    <name evidence="2" type="ORF">EDS130_LOCUS38476</name>
</gene>
<accession>A0A815NB58</accession>
<organism evidence="2 3">
    <name type="scientific">Adineta ricciae</name>
    <name type="common">Rotifer</name>
    <dbReference type="NCBI Taxonomy" id="249248"/>
    <lineage>
        <taxon>Eukaryota</taxon>
        <taxon>Metazoa</taxon>
        <taxon>Spiralia</taxon>
        <taxon>Gnathifera</taxon>
        <taxon>Rotifera</taxon>
        <taxon>Eurotatoria</taxon>
        <taxon>Bdelloidea</taxon>
        <taxon>Adinetida</taxon>
        <taxon>Adinetidae</taxon>
        <taxon>Adineta</taxon>
    </lineage>
</organism>